<dbReference type="InterPro" id="IPR018616">
    <property type="entry name" value="GUCD1"/>
</dbReference>
<gene>
    <name evidence="2" type="primary">LOC116188988</name>
</gene>
<name>A0A6P8BVJ3_PUNGR</name>
<dbReference type="Pfam" id="PF09778">
    <property type="entry name" value="Guanylate_cyc_2"/>
    <property type="match status" value="1"/>
</dbReference>
<dbReference type="PANTHER" id="PTHR31400">
    <property type="entry name" value="GUANYLYL CYCLASE DOMAIN CONTAINING PROTEIN 1 GUCD1"/>
    <property type="match status" value="1"/>
</dbReference>
<dbReference type="AlphaFoldDB" id="A0A6P8BVJ3"/>
<dbReference type="OrthoDB" id="206796at2759"/>
<organism evidence="1 2">
    <name type="scientific">Punica granatum</name>
    <name type="common">Pomegranate</name>
    <dbReference type="NCBI Taxonomy" id="22663"/>
    <lineage>
        <taxon>Eukaryota</taxon>
        <taxon>Viridiplantae</taxon>
        <taxon>Streptophyta</taxon>
        <taxon>Embryophyta</taxon>
        <taxon>Tracheophyta</taxon>
        <taxon>Spermatophyta</taxon>
        <taxon>Magnoliopsida</taxon>
        <taxon>eudicotyledons</taxon>
        <taxon>Gunneridae</taxon>
        <taxon>Pentapetalae</taxon>
        <taxon>rosids</taxon>
        <taxon>malvids</taxon>
        <taxon>Myrtales</taxon>
        <taxon>Lythraceae</taxon>
        <taxon>Punica</taxon>
    </lineage>
</organism>
<dbReference type="Gene3D" id="3.90.70.10">
    <property type="entry name" value="Cysteine proteinases"/>
    <property type="match status" value="1"/>
</dbReference>
<dbReference type="PANTHER" id="PTHR31400:SF1">
    <property type="entry name" value="PROTEIN GUCD1"/>
    <property type="match status" value="1"/>
</dbReference>
<evidence type="ECO:0000313" key="2">
    <source>
        <dbReference type="RefSeq" id="XP_031374324.1"/>
    </source>
</evidence>
<accession>A0A6P8BVJ3</accession>
<reference evidence="2" key="2">
    <citation type="submission" date="2025-08" db="UniProtKB">
        <authorList>
            <consortium name="RefSeq"/>
        </authorList>
    </citation>
    <scope>IDENTIFICATION</scope>
    <source>
        <tissue evidence="2">Leaf</tissue>
    </source>
</reference>
<protein>
    <submittedName>
        <fullName evidence="2">Guanylyl cyclase 1 isoform X1</fullName>
    </submittedName>
</protein>
<reference evidence="1" key="1">
    <citation type="journal article" date="2020" name="Plant Biotechnol. J.">
        <title>The pomegranate (Punica granatum L.) draft genome dissects genetic divergence between soft- and hard-seeded cultivars.</title>
        <authorList>
            <person name="Luo X."/>
            <person name="Li H."/>
            <person name="Wu Z."/>
            <person name="Yao W."/>
            <person name="Zhao P."/>
            <person name="Cao D."/>
            <person name="Yu H."/>
            <person name="Li K."/>
            <person name="Poudel K."/>
            <person name="Zhao D."/>
            <person name="Zhang F."/>
            <person name="Xia X."/>
            <person name="Chen L."/>
            <person name="Wang Q."/>
            <person name="Jing D."/>
            <person name="Cao S."/>
        </authorList>
    </citation>
    <scope>NUCLEOTIDE SEQUENCE [LARGE SCALE GENOMIC DNA]</scope>
    <source>
        <strain evidence="1">cv. Tunisia</strain>
    </source>
</reference>
<dbReference type="RefSeq" id="XP_031374324.1">
    <property type="nucleotide sequence ID" value="XM_031518464.1"/>
</dbReference>
<dbReference type="GeneID" id="116188988"/>
<sequence length="299" mass="33380">MWPLYLLLNKILKPEEEGGEVERDRLLGSLVGDDLDLVQPVVAYGNLSLDGKCRASVGPRAHFIDVPHINQLCSWDCGLACILMVFRNMGIDNCNIETLAELCSTKSIWTVDLAYLLKKFSVNFSYYTITVGANPNYSDETFYKEQLSTDVVRVEKLFREALASGISILCRSISEEEISLSILSGKYIAIALVDQYKLSSRTWLKDIGLSSFGNGNEGYTGHYIVICGYDTDKDEFEIRDPASSRKHEKVSSKYLGEARKSFGTDEDLLLISLDNGKNGVCCSSLQISPLVKYQTMMPE</sequence>
<keyword evidence="1" id="KW-1185">Reference proteome</keyword>
<proteinExistence type="predicted"/>
<dbReference type="Proteomes" id="UP000515151">
    <property type="component" value="Chromosome 8"/>
</dbReference>
<evidence type="ECO:0000313" key="1">
    <source>
        <dbReference type="Proteomes" id="UP000515151"/>
    </source>
</evidence>